<dbReference type="Gene3D" id="1.25.40.10">
    <property type="entry name" value="Tetratricopeptide repeat domain"/>
    <property type="match status" value="2"/>
</dbReference>
<keyword evidence="4" id="KW-1185">Reference proteome</keyword>
<sequence>MSEAAIAEKDLGNAAYKSKDFAAALAHYDKAIELDPTNITFYNNKAAVYFEEKKFEECVQECEKAVEIGRETRADYKLIAKAMSRAGNAFQKQGDVEKALHWFQRSLSEFRDPELVKKVKELEKQLKEAERLAYINPQLAQEEKNKGNELFNQGDYLTAKRHYDEAVKRDPENAVLYSNRAACLTRLMEFQRALEDCDTCIMKDPNIPTPYEIKLRIYLDLDQIGHAGRITQICDQRNVSTSIILQYRSELQQKERMIQNKLPPIWQVINQQRVGFDAFIHTIKPTRRVEVSGLNKSWKQAEYKQWIQGYVDNSDFKIVSFERLSVFETYGVMVVIKNKNKAIDFARRLYELGFEFKFEPHMPSGEQHYICQYCSDVITSMFAFSLHRPVCPVTPVSTNEGLNKDIEYSAFDVSFRHD</sequence>
<dbReference type="PANTHER" id="PTHR22904:SF523">
    <property type="entry name" value="STRESS-INDUCED-PHOSPHOPROTEIN 1"/>
    <property type="match status" value="1"/>
</dbReference>
<keyword evidence="2 3" id="KW-0802">TPR repeat</keyword>
<evidence type="ECO:0000313" key="5">
    <source>
        <dbReference type="WBParaSite" id="Csp11.Scaffold463.g1562.t1"/>
    </source>
</evidence>
<keyword evidence="1" id="KW-0677">Repeat</keyword>
<dbReference type="AlphaFoldDB" id="A0A1I7T1P2"/>
<dbReference type="Pfam" id="PF00515">
    <property type="entry name" value="TPR_1"/>
    <property type="match status" value="1"/>
</dbReference>
<organism evidence="4 5">
    <name type="scientific">Caenorhabditis tropicalis</name>
    <dbReference type="NCBI Taxonomy" id="1561998"/>
    <lineage>
        <taxon>Eukaryota</taxon>
        <taxon>Metazoa</taxon>
        <taxon>Ecdysozoa</taxon>
        <taxon>Nematoda</taxon>
        <taxon>Chromadorea</taxon>
        <taxon>Rhabditida</taxon>
        <taxon>Rhabditina</taxon>
        <taxon>Rhabditomorpha</taxon>
        <taxon>Rhabditoidea</taxon>
        <taxon>Rhabditidae</taxon>
        <taxon>Peloderinae</taxon>
        <taxon>Caenorhabditis</taxon>
    </lineage>
</organism>
<proteinExistence type="predicted"/>
<feature type="repeat" description="TPR" evidence="3">
    <location>
        <begin position="5"/>
        <end position="38"/>
    </location>
</feature>
<dbReference type="Pfam" id="PF13432">
    <property type="entry name" value="TPR_16"/>
    <property type="match status" value="1"/>
</dbReference>
<dbReference type="PROSITE" id="PS50005">
    <property type="entry name" value="TPR"/>
    <property type="match status" value="3"/>
</dbReference>
<accession>A0A1I7T1P2</accession>
<dbReference type="STRING" id="1561998.A0A1I7T1P2"/>
<evidence type="ECO:0000256" key="3">
    <source>
        <dbReference type="PROSITE-ProRule" id="PRU00339"/>
    </source>
</evidence>
<feature type="repeat" description="TPR" evidence="3">
    <location>
        <begin position="80"/>
        <end position="113"/>
    </location>
</feature>
<dbReference type="WBParaSite" id="Csp11.Scaffold463.g1562.t1">
    <property type="protein sequence ID" value="Csp11.Scaffold463.g1562.t1"/>
    <property type="gene ID" value="Csp11.Scaffold463.g1562"/>
</dbReference>
<dbReference type="GO" id="GO:0051879">
    <property type="term" value="F:Hsp90 protein binding"/>
    <property type="evidence" value="ECO:0007669"/>
    <property type="project" value="TreeGrafter"/>
</dbReference>
<dbReference type="Proteomes" id="UP000095282">
    <property type="component" value="Unplaced"/>
</dbReference>
<dbReference type="FunFam" id="1.25.40.10:FF:000010">
    <property type="entry name" value="Stress-induced phosphoprotein 1"/>
    <property type="match status" value="1"/>
</dbReference>
<evidence type="ECO:0000313" key="4">
    <source>
        <dbReference type="Proteomes" id="UP000095282"/>
    </source>
</evidence>
<dbReference type="SUPFAM" id="SSF48452">
    <property type="entry name" value="TPR-like"/>
    <property type="match status" value="2"/>
</dbReference>
<dbReference type="InterPro" id="IPR011990">
    <property type="entry name" value="TPR-like_helical_dom_sf"/>
</dbReference>
<name>A0A1I7T1P2_9PELO</name>
<reference evidence="5" key="1">
    <citation type="submission" date="2016-11" db="UniProtKB">
        <authorList>
            <consortium name="WormBaseParasite"/>
        </authorList>
    </citation>
    <scope>IDENTIFICATION</scope>
</reference>
<evidence type="ECO:0000256" key="2">
    <source>
        <dbReference type="ARBA" id="ARBA00022803"/>
    </source>
</evidence>
<dbReference type="Pfam" id="PF13424">
    <property type="entry name" value="TPR_12"/>
    <property type="match status" value="1"/>
</dbReference>
<dbReference type="SMART" id="SM00028">
    <property type="entry name" value="TPR"/>
    <property type="match status" value="5"/>
</dbReference>
<dbReference type="eggNOG" id="KOG0548">
    <property type="taxonomic scope" value="Eukaryota"/>
</dbReference>
<feature type="repeat" description="TPR" evidence="3">
    <location>
        <begin position="140"/>
        <end position="173"/>
    </location>
</feature>
<protein>
    <submittedName>
        <fullName evidence="5">TPR_REGION domain-containing protein</fullName>
    </submittedName>
</protein>
<dbReference type="PANTHER" id="PTHR22904">
    <property type="entry name" value="TPR REPEAT CONTAINING PROTEIN"/>
    <property type="match status" value="1"/>
</dbReference>
<evidence type="ECO:0000256" key="1">
    <source>
        <dbReference type="ARBA" id="ARBA00022737"/>
    </source>
</evidence>
<dbReference type="InterPro" id="IPR019734">
    <property type="entry name" value="TPR_rpt"/>
</dbReference>